<dbReference type="AlphaFoldDB" id="A0A132NQI3"/>
<feature type="domain" description="Major facilitator superfamily (MFS) profile" evidence="26">
    <location>
        <begin position="109"/>
        <end position="556"/>
    </location>
</feature>
<dbReference type="Proteomes" id="UP000070089">
    <property type="component" value="Unassembled WGS sequence"/>
</dbReference>
<feature type="transmembrane region" description="Helical" evidence="25">
    <location>
        <begin position="372"/>
        <end position="399"/>
    </location>
</feature>
<comment type="catalytic activity">
    <reaction evidence="15">
        <text>L-arginyl-L-alpha-amino acid(out) = L-arginyl-L-alpha-amino acid(in)</text>
        <dbReference type="Rhea" id="RHEA:79371"/>
        <dbReference type="ChEBI" id="CHEBI:84315"/>
    </reaction>
</comment>
<comment type="subcellular location">
    <subcellularLocation>
        <location evidence="1">Lysosome membrane</location>
        <topology evidence="1">Multi-pass membrane protein</topology>
    </subcellularLocation>
</comment>
<evidence type="ECO:0000256" key="1">
    <source>
        <dbReference type="ARBA" id="ARBA00004155"/>
    </source>
</evidence>
<evidence type="ECO:0000256" key="6">
    <source>
        <dbReference type="ARBA" id="ARBA00023136"/>
    </source>
</evidence>
<comment type="catalytic activity">
    <reaction evidence="19">
        <text>L-alanyl-L-lysine(out) = L-alanyl-L-lysine(in)</text>
        <dbReference type="Rhea" id="RHEA:79415"/>
        <dbReference type="ChEBI" id="CHEBI:192470"/>
    </reaction>
</comment>
<accession>A0A132NQI3</accession>
<comment type="catalytic activity">
    <reaction evidence="9">
        <text>L-histidyl-glycine(out) = L-histidyl-glycine(in)</text>
        <dbReference type="Rhea" id="RHEA:79395"/>
        <dbReference type="ChEBI" id="CHEBI:229957"/>
    </reaction>
</comment>
<feature type="transmembrane region" description="Helical" evidence="25">
    <location>
        <begin position="148"/>
        <end position="171"/>
    </location>
</feature>
<keyword evidence="6 25" id="KW-0472">Membrane</keyword>
<proteinExistence type="inferred from homology"/>
<evidence type="ECO:0000256" key="5">
    <source>
        <dbReference type="ARBA" id="ARBA00022989"/>
    </source>
</evidence>
<comment type="catalytic activity">
    <reaction evidence="17">
        <text>L-arginyl-glycine(out) = L-arginyl-glycine(in)</text>
        <dbReference type="Rhea" id="RHEA:79391"/>
        <dbReference type="ChEBI" id="CHEBI:229955"/>
    </reaction>
</comment>
<dbReference type="OrthoDB" id="10251160at2759"/>
<evidence type="ECO:0000256" key="25">
    <source>
        <dbReference type="SAM" id="Phobius"/>
    </source>
</evidence>
<comment type="catalytic activity">
    <reaction evidence="20">
        <text>L-lysyl-glycine(out) = L-lysyl-glycine(in)</text>
        <dbReference type="Rhea" id="RHEA:79407"/>
        <dbReference type="ChEBI" id="CHEBI:191202"/>
    </reaction>
</comment>
<dbReference type="VEuPathDB" id="GiardiaDB:QR46_3637"/>
<feature type="transmembrane region" description="Helical" evidence="25">
    <location>
        <begin position="439"/>
        <end position="458"/>
    </location>
</feature>
<evidence type="ECO:0000256" key="23">
    <source>
        <dbReference type="ARBA" id="ARBA00045709"/>
    </source>
</evidence>
<comment type="subunit">
    <text evidence="24">Homodimer. Interacts with lysosomal protein GLMP (via lumenal domain); the interaction starts while both proteins are still in the endoplasmic reticulum and is required for stabilization of MFSD1 in lysosomes but has no direct effect on its targeting to lysosomes or transporter activity.</text>
</comment>
<evidence type="ECO:0000256" key="9">
    <source>
        <dbReference type="ARBA" id="ARBA00044878"/>
    </source>
</evidence>
<comment type="catalytic activity">
    <reaction evidence="10">
        <text>L-alpha-aminoacyl-L-arginine(out) = L-alpha-aminoacyl-L-arginine(in)</text>
        <dbReference type="Rhea" id="RHEA:79367"/>
        <dbReference type="ChEBI" id="CHEBI:229968"/>
    </reaction>
</comment>
<dbReference type="Gene3D" id="1.20.1250.20">
    <property type="entry name" value="MFS general substrate transporter like domains"/>
    <property type="match status" value="2"/>
</dbReference>
<evidence type="ECO:0000256" key="16">
    <source>
        <dbReference type="ARBA" id="ARBA00044900"/>
    </source>
</evidence>
<comment type="catalytic activity">
    <reaction evidence="11">
        <text>L-alpha-aminoacyl-L-histidine(out) = L-alpha-aminoacyl-L-histidine(in)</text>
        <dbReference type="Rhea" id="RHEA:79375"/>
        <dbReference type="ChEBI" id="CHEBI:229967"/>
    </reaction>
</comment>
<organism evidence="27 28">
    <name type="scientific">Giardia duodenalis assemblage B</name>
    <dbReference type="NCBI Taxonomy" id="1394984"/>
    <lineage>
        <taxon>Eukaryota</taxon>
        <taxon>Metamonada</taxon>
        <taxon>Diplomonadida</taxon>
        <taxon>Hexamitidae</taxon>
        <taxon>Giardiinae</taxon>
        <taxon>Giardia</taxon>
    </lineage>
</organism>
<evidence type="ECO:0000256" key="21">
    <source>
        <dbReference type="ARBA" id="ARBA00044985"/>
    </source>
</evidence>
<dbReference type="Pfam" id="PF07690">
    <property type="entry name" value="MFS_1"/>
    <property type="match status" value="1"/>
</dbReference>
<comment type="catalytic activity">
    <reaction evidence="12">
        <text>L-lysyl-L-alpha-amino acid(out) = L-lysyl-L-alpha-amino acid(in)</text>
        <dbReference type="Rhea" id="RHEA:79387"/>
        <dbReference type="ChEBI" id="CHEBI:229965"/>
    </reaction>
</comment>
<evidence type="ECO:0000256" key="7">
    <source>
        <dbReference type="ARBA" id="ARBA00023228"/>
    </source>
</evidence>
<reference evidence="27 28" key="1">
    <citation type="journal article" date="2015" name="Mol. Biochem. Parasitol.">
        <title>Identification of polymorphic genes for use in assemblage B genotyping assays through comparative genomics of multiple assemblage B Giardia duodenalis isolates.</title>
        <authorList>
            <person name="Wielinga C."/>
            <person name="Thompson R.C."/>
            <person name="Monis P."/>
            <person name="Ryan U."/>
        </authorList>
    </citation>
    <scope>NUCLEOTIDE SEQUENCE [LARGE SCALE GENOMIC DNA]</scope>
    <source>
        <strain evidence="27 28">BAH15c1</strain>
    </source>
</reference>
<keyword evidence="5 25" id="KW-1133">Transmembrane helix</keyword>
<evidence type="ECO:0000256" key="8">
    <source>
        <dbReference type="ARBA" id="ARBA00044876"/>
    </source>
</evidence>
<comment type="caution">
    <text evidence="27">The sequence shown here is derived from an EMBL/GenBank/DDBJ whole genome shotgun (WGS) entry which is preliminary data.</text>
</comment>
<evidence type="ECO:0000256" key="19">
    <source>
        <dbReference type="ARBA" id="ARBA00044919"/>
    </source>
</evidence>
<comment type="catalytic activity">
    <reaction evidence="16">
        <text>L-lysyl-L-lysine(out) = L-lysyl-L-lysine(in)</text>
        <dbReference type="Rhea" id="RHEA:79403"/>
        <dbReference type="ChEBI" id="CHEBI:229956"/>
    </reaction>
</comment>
<evidence type="ECO:0000259" key="26">
    <source>
        <dbReference type="PROSITE" id="PS50850"/>
    </source>
</evidence>
<evidence type="ECO:0000256" key="20">
    <source>
        <dbReference type="ARBA" id="ARBA00044924"/>
    </source>
</evidence>
<feature type="transmembrane region" description="Helical" evidence="25">
    <location>
        <begin position="238"/>
        <end position="258"/>
    </location>
</feature>
<feature type="transmembrane region" description="Helical" evidence="25">
    <location>
        <begin position="204"/>
        <end position="226"/>
    </location>
</feature>
<keyword evidence="7" id="KW-0458">Lysosome</keyword>
<evidence type="ECO:0000313" key="28">
    <source>
        <dbReference type="Proteomes" id="UP000070089"/>
    </source>
</evidence>
<dbReference type="GO" id="GO:0022857">
    <property type="term" value="F:transmembrane transporter activity"/>
    <property type="evidence" value="ECO:0007669"/>
    <property type="project" value="InterPro"/>
</dbReference>
<gene>
    <name evidence="27" type="ORF">QR46_3637</name>
</gene>
<feature type="transmembrane region" description="Helical" evidence="25">
    <location>
        <begin position="411"/>
        <end position="432"/>
    </location>
</feature>
<comment type="function">
    <text evidence="23">Lysosomal dipeptide uniporter that selectively exports lysine, arginine or histidine-containing dipeptides with a net positive charge from the lysosome lumen into the cytosol. Could play a role in a specific type of protein O-glycosylation indirectly regulating macrophages migration and tissue invasion. Also essential for liver homeostasis.</text>
</comment>
<feature type="transmembrane region" description="Helical" evidence="25">
    <location>
        <begin position="290"/>
        <end position="311"/>
    </location>
</feature>
<evidence type="ECO:0000256" key="15">
    <source>
        <dbReference type="ARBA" id="ARBA00044899"/>
    </source>
</evidence>
<dbReference type="SUPFAM" id="SSF103473">
    <property type="entry name" value="MFS general substrate transporter"/>
    <property type="match status" value="1"/>
</dbReference>
<dbReference type="PANTHER" id="PTHR23512:SF3">
    <property type="entry name" value="MAJOR FACILITATOR SUPERFAMILY DOMAIN-CONTAINING PROTEIN 1"/>
    <property type="match status" value="1"/>
</dbReference>
<dbReference type="InterPro" id="IPR036259">
    <property type="entry name" value="MFS_trans_sf"/>
</dbReference>
<dbReference type="GO" id="GO:0005765">
    <property type="term" value="C:lysosomal membrane"/>
    <property type="evidence" value="ECO:0007669"/>
    <property type="project" value="UniProtKB-SubCell"/>
</dbReference>
<evidence type="ECO:0000256" key="10">
    <source>
        <dbReference type="ARBA" id="ARBA00044881"/>
    </source>
</evidence>
<dbReference type="PROSITE" id="PS50850">
    <property type="entry name" value="MFS"/>
    <property type="match status" value="1"/>
</dbReference>
<dbReference type="InterPro" id="IPR020846">
    <property type="entry name" value="MFS_dom"/>
</dbReference>
<comment type="catalytic activity">
    <reaction evidence="8">
        <text>L-lysyl-L-alanine(out) = L-lysyl-L-alanine(in)</text>
        <dbReference type="Rhea" id="RHEA:79399"/>
        <dbReference type="ChEBI" id="CHEBI:229954"/>
    </reaction>
</comment>
<evidence type="ECO:0000256" key="4">
    <source>
        <dbReference type="ARBA" id="ARBA00022692"/>
    </source>
</evidence>
<evidence type="ECO:0000256" key="17">
    <source>
        <dbReference type="ARBA" id="ARBA00044903"/>
    </source>
</evidence>
<evidence type="ECO:0000256" key="11">
    <source>
        <dbReference type="ARBA" id="ARBA00044884"/>
    </source>
</evidence>
<feature type="transmembrane region" description="Helical" evidence="25">
    <location>
        <begin position="110"/>
        <end position="128"/>
    </location>
</feature>
<comment type="similarity">
    <text evidence="2">Belongs to the major facilitator superfamily.</text>
</comment>
<evidence type="ECO:0000256" key="24">
    <source>
        <dbReference type="ARBA" id="ARBA00046376"/>
    </source>
</evidence>
<evidence type="ECO:0000256" key="3">
    <source>
        <dbReference type="ARBA" id="ARBA00022448"/>
    </source>
</evidence>
<comment type="catalytic activity">
    <reaction evidence="18">
        <text>L-histidyl-L-alpha-amino acid(out) = L-histidyl-L-alpha-amino acid(in)</text>
        <dbReference type="Rhea" id="RHEA:79379"/>
        <dbReference type="ChEBI" id="CHEBI:229964"/>
    </reaction>
</comment>
<dbReference type="EMBL" id="JXTI01000120">
    <property type="protein sequence ID" value="KWX12383.1"/>
    <property type="molecule type" value="Genomic_DNA"/>
</dbReference>
<feature type="transmembrane region" description="Helical" evidence="25">
    <location>
        <begin position="178"/>
        <end position="198"/>
    </location>
</feature>
<comment type="catalytic activity">
    <reaction evidence="14">
        <text>L-aspartyl-L-lysine(out) = L-aspartyl-L-lysine(in)</text>
        <dbReference type="Rhea" id="RHEA:79411"/>
        <dbReference type="ChEBI" id="CHEBI:229953"/>
    </reaction>
</comment>
<dbReference type="InterPro" id="IPR052187">
    <property type="entry name" value="MFSD1"/>
</dbReference>
<evidence type="ECO:0000256" key="18">
    <source>
        <dbReference type="ARBA" id="ARBA00044912"/>
    </source>
</evidence>
<name>A0A132NQI3_GIAIN</name>
<comment type="catalytic activity">
    <reaction evidence="13">
        <text>L-alpha-aminoacyl-L-lysine(out) = L-alpha-aminoacyl-L-lysine(in)</text>
        <dbReference type="Rhea" id="RHEA:79383"/>
        <dbReference type="ChEBI" id="CHEBI:229966"/>
    </reaction>
</comment>
<protein>
    <recommendedName>
        <fullName evidence="21">Lysosomal dipeptide transporter MFSD1</fullName>
    </recommendedName>
    <alternativeName>
        <fullName evidence="22">Major facilitator superfamily domain-containing protein 1</fullName>
    </alternativeName>
</protein>
<evidence type="ECO:0000256" key="12">
    <source>
        <dbReference type="ARBA" id="ARBA00044891"/>
    </source>
</evidence>
<evidence type="ECO:0000313" key="27">
    <source>
        <dbReference type="EMBL" id="KWX12383.1"/>
    </source>
</evidence>
<dbReference type="PANTHER" id="PTHR23512">
    <property type="entry name" value="MAJOR FACILITATOR SUPERFAMILY DOMAIN-CONTAINING PROTEIN 1"/>
    <property type="match status" value="1"/>
</dbReference>
<evidence type="ECO:0000256" key="14">
    <source>
        <dbReference type="ARBA" id="ARBA00044898"/>
    </source>
</evidence>
<keyword evidence="3" id="KW-0813">Transport</keyword>
<feature type="transmembrane region" description="Helical" evidence="25">
    <location>
        <begin position="531"/>
        <end position="552"/>
    </location>
</feature>
<sequence length="567" mass="62819">MLSRSKQSCVSKYFPTFLVARQMRSAYSARVKLARFCKGSEVEPLLPEDFQRLKVGARNALSPKHINSPRGRSLDHRFSMHSTMFYSGRAYCRPSRPSLPPGVMLNKCKLALVFIAGIFAAFPSMYINDALVPLSTYLPYYYKGITDSAMGWLTSVSFLPSLVVTVLMAPLIDKHGPVAVGIFCCIWFVAVSVLMPFVQKSFSWLLVTRILFGLFSESSWIVQASLIAKYMPVHLESFGFGFCMSISTAAALLCFGTIPPLFSSIDLSALEGPEPEAHAEYLKLEKSILLSYWLSVAIAVLSLVIFVACSMPFTKIDRKARAAWEEHLQRTAFVPALPVYINNAILPRLPARPNRSSHAFFLKQLINLPPDFWLINFGFSILLAVCESCQTLLLTFIQVQHEEITSHTVEYFGVVRTLFAVIFGPLCGILAGAVGKRPLLGCITYISITVAFVLIMFLPAWYNLIPMAIIGIADGGSSAFLKSLFSRVVGNSQINIAYAISESFLNVYQFILPPLAGFVSDIFRLGNGKSYGIPLTFTGVLLIGTIVIFISIRRDKSIFRGKLSSRT</sequence>
<evidence type="ECO:0000256" key="13">
    <source>
        <dbReference type="ARBA" id="ARBA00044893"/>
    </source>
</evidence>
<dbReference type="InterPro" id="IPR011701">
    <property type="entry name" value="MFS"/>
</dbReference>
<keyword evidence="4 25" id="KW-0812">Transmembrane</keyword>
<evidence type="ECO:0000256" key="2">
    <source>
        <dbReference type="ARBA" id="ARBA00008335"/>
    </source>
</evidence>
<evidence type="ECO:0000256" key="22">
    <source>
        <dbReference type="ARBA" id="ARBA00045018"/>
    </source>
</evidence>